<evidence type="ECO:0000256" key="2">
    <source>
        <dbReference type="ARBA" id="ARBA00022553"/>
    </source>
</evidence>
<dbReference type="Proteomes" id="UP000256661">
    <property type="component" value="Unassembled WGS sequence"/>
</dbReference>
<keyword evidence="5" id="KW-1185">Reference proteome</keyword>
<accession>A0A3D9SK01</accession>
<dbReference type="SUPFAM" id="SSF47336">
    <property type="entry name" value="ACP-like"/>
    <property type="match status" value="1"/>
</dbReference>
<dbReference type="InterPro" id="IPR036736">
    <property type="entry name" value="ACP-like_sf"/>
</dbReference>
<protein>
    <submittedName>
        <fullName evidence="4">Act minimal PKS acyl carrier protein</fullName>
    </submittedName>
</protein>
<dbReference type="RefSeq" id="WP_116021921.1">
    <property type="nucleotide sequence ID" value="NZ_QTTT01000001.1"/>
</dbReference>
<dbReference type="AlphaFoldDB" id="A0A3D9SK01"/>
<reference evidence="4 5" key="1">
    <citation type="submission" date="2018-08" db="EMBL/GenBank/DDBJ databases">
        <title>Sequencing the genomes of 1000 actinobacteria strains.</title>
        <authorList>
            <person name="Klenk H.-P."/>
        </authorList>
    </citation>
    <scope>NUCLEOTIDE SEQUENCE [LARGE SCALE GENOMIC DNA]</scope>
    <source>
        <strain evidence="4 5">DSM 43927</strain>
    </source>
</reference>
<dbReference type="InterPro" id="IPR020806">
    <property type="entry name" value="PKS_PP-bd"/>
</dbReference>
<name>A0A3D9SK01_9ACTN</name>
<dbReference type="SMART" id="SM00823">
    <property type="entry name" value="PKS_PP"/>
    <property type="match status" value="1"/>
</dbReference>
<dbReference type="OrthoDB" id="3537906at2"/>
<evidence type="ECO:0000313" key="4">
    <source>
        <dbReference type="EMBL" id="REE96242.1"/>
    </source>
</evidence>
<proteinExistence type="predicted"/>
<dbReference type="InterPro" id="IPR006162">
    <property type="entry name" value="Ppantetheine_attach_site"/>
</dbReference>
<dbReference type="PROSITE" id="PS00012">
    <property type="entry name" value="PHOSPHOPANTETHEINE"/>
    <property type="match status" value="1"/>
</dbReference>
<feature type="domain" description="Carrier" evidence="3">
    <location>
        <begin position="3"/>
        <end position="77"/>
    </location>
</feature>
<keyword evidence="1" id="KW-0596">Phosphopantetheine</keyword>
<dbReference type="Pfam" id="PF00550">
    <property type="entry name" value="PP-binding"/>
    <property type="match status" value="1"/>
</dbReference>
<evidence type="ECO:0000313" key="5">
    <source>
        <dbReference type="Proteomes" id="UP000256661"/>
    </source>
</evidence>
<dbReference type="GO" id="GO:0031177">
    <property type="term" value="F:phosphopantetheine binding"/>
    <property type="evidence" value="ECO:0007669"/>
    <property type="project" value="InterPro"/>
</dbReference>
<organism evidence="4 5">
    <name type="scientific">Thermomonospora umbrina</name>
    <dbReference type="NCBI Taxonomy" id="111806"/>
    <lineage>
        <taxon>Bacteria</taxon>
        <taxon>Bacillati</taxon>
        <taxon>Actinomycetota</taxon>
        <taxon>Actinomycetes</taxon>
        <taxon>Streptosporangiales</taxon>
        <taxon>Thermomonosporaceae</taxon>
        <taxon>Thermomonospora</taxon>
    </lineage>
</organism>
<sequence>MAEIGIDDLRRVLVECAGIELDADFSDRTFEELGYDSLALMETAARIKQDYGIDLPDDDVVAAETPVALLELANSVAAA</sequence>
<keyword evidence="2" id="KW-0597">Phosphoprotein</keyword>
<evidence type="ECO:0000256" key="1">
    <source>
        <dbReference type="ARBA" id="ARBA00022450"/>
    </source>
</evidence>
<dbReference type="PROSITE" id="PS50075">
    <property type="entry name" value="CARRIER"/>
    <property type="match status" value="1"/>
</dbReference>
<dbReference type="InterPro" id="IPR009081">
    <property type="entry name" value="PP-bd_ACP"/>
</dbReference>
<dbReference type="Gene3D" id="1.10.1200.10">
    <property type="entry name" value="ACP-like"/>
    <property type="match status" value="1"/>
</dbReference>
<dbReference type="EMBL" id="QTTT01000001">
    <property type="protein sequence ID" value="REE96242.1"/>
    <property type="molecule type" value="Genomic_DNA"/>
</dbReference>
<comment type="caution">
    <text evidence="4">The sequence shown here is derived from an EMBL/GenBank/DDBJ whole genome shotgun (WGS) entry which is preliminary data.</text>
</comment>
<evidence type="ECO:0000259" key="3">
    <source>
        <dbReference type="PROSITE" id="PS50075"/>
    </source>
</evidence>
<gene>
    <name evidence="4" type="ORF">DFJ69_1672</name>
</gene>